<comment type="caution">
    <text evidence="1">The sequence shown here is derived from an EMBL/GenBank/DDBJ whole genome shotgun (WGS) entry which is preliminary data.</text>
</comment>
<dbReference type="SUPFAM" id="SSF143744">
    <property type="entry name" value="GlcG-like"/>
    <property type="match status" value="1"/>
</dbReference>
<reference evidence="2" key="1">
    <citation type="journal article" date="2019" name="Int. J. Syst. Evol. Microbiol.">
        <title>The Global Catalogue of Microorganisms (GCM) 10K type strain sequencing project: providing services to taxonomists for standard genome sequencing and annotation.</title>
        <authorList>
            <consortium name="The Broad Institute Genomics Platform"/>
            <consortium name="The Broad Institute Genome Sequencing Center for Infectious Disease"/>
            <person name="Wu L."/>
            <person name="Ma J."/>
        </authorList>
    </citation>
    <scope>NUCLEOTIDE SEQUENCE [LARGE SCALE GENOMIC DNA]</scope>
    <source>
        <strain evidence="2">CCM 7526</strain>
    </source>
</reference>
<organism evidence="1 2">
    <name type="scientific">Actinoplanes sichuanensis</name>
    <dbReference type="NCBI Taxonomy" id="512349"/>
    <lineage>
        <taxon>Bacteria</taxon>
        <taxon>Bacillati</taxon>
        <taxon>Actinomycetota</taxon>
        <taxon>Actinomycetes</taxon>
        <taxon>Micromonosporales</taxon>
        <taxon>Micromonosporaceae</taxon>
        <taxon>Actinoplanes</taxon>
    </lineage>
</organism>
<dbReference type="RefSeq" id="WP_317792247.1">
    <property type="nucleotide sequence ID" value="NZ_AP028461.1"/>
</dbReference>
<gene>
    <name evidence="1" type="ORF">ACFQ5G_29975</name>
</gene>
<keyword evidence="2" id="KW-1185">Reference proteome</keyword>
<accession>A0ABW4AH72</accession>
<dbReference type="PANTHER" id="PTHR34309">
    <property type="entry name" value="SLR1406 PROTEIN"/>
    <property type="match status" value="1"/>
</dbReference>
<evidence type="ECO:0000313" key="1">
    <source>
        <dbReference type="EMBL" id="MFD1369588.1"/>
    </source>
</evidence>
<dbReference type="InterPro" id="IPR038084">
    <property type="entry name" value="PduO/GlcC-like_sf"/>
</dbReference>
<dbReference type="PANTHER" id="PTHR34309:SF10">
    <property type="entry name" value="SLR1406 PROTEIN"/>
    <property type="match status" value="1"/>
</dbReference>
<dbReference type="Gene3D" id="3.30.450.150">
    <property type="entry name" value="Haem-degrading domain"/>
    <property type="match status" value="1"/>
</dbReference>
<dbReference type="InterPro" id="IPR052517">
    <property type="entry name" value="GlcG_carb_metab_protein"/>
</dbReference>
<dbReference type="Proteomes" id="UP001597183">
    <property type="component" value="Unassembled WGS sequence"/>
</dbReference>
<dbReference type="EMBL" id="JBHTMK010000040">
    <property type="protein sequence ID" value="MFD1369588.1"/>
    <property type="molecule type" value="Genomic_DNA"/>
</dbReference>
<sequence>MKLTLAEAETILALVLNRGDHLGKALSVAIVDAGGHLITVKRSDGARALTPSIAIAKAYSAAIMERPTNMLYDWAQSNPGFFAQLSQMAAHPIVATEGGVTIKRDGEILGGLGVSGGTPAEDQQACEEVLTELGYELVFAAWGKSAGWGKNRG</sequence>
<proteinExistence type="predicted"/>
<name>A0ABW4AH72_9ACTN</name>
<protein>
    <submittedName>
        <fullName evidence="1">Heme-binding protein</fullName>
    </submittedName>
</protein>
<dbReference type="InterPro" id="IPR005624">
    <property type="entry name" value="PduO/GlcC-like"/>
</dbReference>
<dbReference type="Pfam" id="PF03928">
    <property type="entry name" value="HbpS-like"/>
    <property type="match status" value="1"/>
</dbReference>
<evidence type="ECO:0000313" key="2">
    <source>
        <dbReference type="Proteomes" id="UP001597183"/>
    </source>
</evidence>